<sequence>MSNLGLKLVNRLIKYGVLASLSFVTLTSFAGESTQQASLHKIAQEISAQRIESDIQTLVGFGTRHTLSETKSDTRGIGAARRWIKKEFEAISAQCGGCLEIIEVKQTISGEKRIPNPVEVVNIIAIQRGSTEPNRMVMMSGDIDSRVSDVMDFTSDAPGANDNASGVAGVIEAARVLSKYTFNGSVVYAALSGEEQGLFGGKILTEYAQKNNWQVHGVLNNDMIGNITGINGVTDNTTARIFSEGTRVVETKEQARTRRFTGGEVDSASRNLARYIDTIADKYIENLDTMLVYRLDRFARGGHHRPFNDAGFAAVRIMETNEHYDRQHQDLRTENGIVYGDTIDGVDFDYAAKLTSLNAVSLASMAWAPAPPKEVKISGAVRASTTLSWQPSEDKNIAGYKIYWRYTSEPQWQYSQWVDNVSEFTLKNVVIDNYYFGVASVNKQGVESPVVFPGDVGSFDHNIK</sequence>
<feature type="domain" description="Fibronectin type-III" evidence="5">
    <location>
        <begin position="371"/>
        <end position="462"/>
    </location>
</feature>
<keyword evidence="2" id="KW-0964">Secreted</keyword>
<evidence type="ECO:0000256" key="2">
    <source>
        <dbReference type="ARBA" id="ARBA00022525"/>
    </source>
</evidence>
<dbReference type="InterPro" id="IPR013783">
    <property type="entry name" value="Ig-like_fold"/>
</dbReference>
<name>A0A9W4VU05_PSEHA</name>
<dbReference type="Proteomes" id="UP001152447">
    <property type="component" value="Unassembled WGS sequence"/>
</dbReference>
<accession>A0A9W4VU05</accession>
<comment type="subcellular location">
    <subcellularLocation>
        <location evidence="1">Secreted</location>
    </subcellularLocation>
</comment>
<dbReference type="Gene3D" id="2.60.40.10">
    <property type="entry name" value="Immunoglobulins"/>
    <property type="match status" value="1"/>
</dbReference>
<dbReference type="EMBL" id="CAMAPB010000013">
    <property type="protein sequence ID" value="CAH9055352.1"/>
    <property type="molecule type" value="Genomic_DNA"/>
</dbReference>
<evidence type="ECO:0000313" key="7">
    <source>
        <dbReference type="Proteomes" id="UP001152447"/>
    </source>
</evidence>
<comment type="caution">
    <text evidence="6">The sequence shown here is derived from an EMBL/GenBank/DDBJ whole genome shotgun (WGS) entry which is preliminary data.</text>
</comment>
<dbReference type="InterPro" id="IPR045175">
    <property type="entry name" value="M28_fam"/>
</dbReference>
<organism evidence="6 7">
    <name type="scientific">Pseudoalteromonas haloplanktis</name>
    <name type="common">Alteromonas haloplanktis</name>
    <dbReference type="NCBI Taxonomy" id="228"/>
    <lineage>
        <taxon>Bacteria</taxon>
        <taxon>Pseudomonadati</taxon>
        <taxon>Pseudomonadota</taxon>
        <taxon>Gammaproteobacteria</taxon>
        <taxon>Alteromonadales</taxon>
        <taxon>Pseudoalteromonadaceae</taxon>
        <taxon>Pseudoalteromonas</taxon>
    </lineage>
</organism>
<dbReference type="CDD" id="cd00063">
    <property type="entry name" value="FN3"/>
    <property type="match status" value="1"/>
</dbReference>
<dbReference type="GO" id="GO:0006508">
    <property type="term" value="P:proteolysis"/>
    <property type="evidence" value="ECO:0007669"/>
    <property type="project" value="InterPro"/>
</dbReference>
<dbReference type="SMART" id="SM00060">
    <property type="entry name" value="FN3"/>
    <property type="match status" value="1"/>
</dbReference>
<feature type="signal peptide" evidence="4">
    <location>
        <begin position="1"/>
        <end position="30"/>
    </location>
</feature>
<dbReference type="Pfam" id="PF04389">
    <property type="entry name" value="Peptidase_M28"/>
    <property type="match status" value="1"/>
</dbReference>
<evidence type="ECO:0000256" key="4">
    <source>
        <dbReference type="SAM" id="SignalP"/>
    </source>
</evidence>
<dbReference type="PROSITE" id="PS50853">
    <property type="entry name" value="FN3"/>
    <property type="match status" value="1"/>
</dbReference>
<dbReference type="InterPro" id="IPR007484">
    <property type="entry name" value="Peptidase_M28"/>
</dbReference>
<feature type="chain" id="PRO_5040756373" description="Fibronectin type-III domain-containing protein" evidence="4">
    <location>
        <begin position="31"/>
        <end position="464"/>
    </location>
</feature>
<keyword evidence="3" id="KW-0645">Protease</keyword>
<dbReference type="GO" id="GO:0008235">
    <property type="term" value="F:metalloexopeptidase activity"/>
    <property type="evidence" value="ECO:0007669"/>
    <property type="project" value="InterPro"/>
</dbReference>
<reference evidence="6" key="1">
    <citation type="submission" date="2022-07" db="EMBL/GenBank/DDBJ databases">
        <authorList>
            <person name="Criscuolo A."/>
        </authorList>
    </citation>
    <scope>NUCLEOTIDE SEQUENCE</scope>
    <source>
        <strain evidence="6">CIP103197</strain>
    </source>
</reference>
<dbReference type="PANTHER" id="PTHR12147">
    <property type="entry name" value="METALLOPEPTIDASE M28 FAMILY MEMBER"/>
    <property type="match status" value="1"/>
</dbReference>
<dbReference type="RefSeq" id="WP_076920962.1">
    <property type="nucleotide sequence ID" value="NZ_CAMAPB010000013.1"/>
</dbReference>
<evidence type="ECO:0000256" key="1">
    <source>
        <dbReference type="ARBA" id="ARBA00004613"/>
    </source>
</evidence>
<dbReference type="SUPFAM" id="SSF49265">
    <property type="entry name" value="Fibronectin type III"/>
    <property type="match status" value="1"/>
</dbReference>
<dbReference type="InterPro" id="IPR036116">
    <property type="entry name" value="FN3_sf"/>
</dbReference>
<protein>
    <recommendedName>
        <fullName evidence="5">Fibronectin type-III domain-containing protein</fullName>
    </recommendedName>
</protein>
<proteinExistence type="predicted"/>
<keyword evidence="3" id="KW-0482">Metalloprotease</keyword>
<evidence type="ECO:0000259" key="5">
    <source>
        <dbReference type="PROSITE" id="PS50853"/>
    </source>
</evidence>
<dbReference type="PANTHER" id="PTHR12147:SF26">
    <property type="entry name" value="PEPTIDASE M28 DOMAIN-CONTAINING PROTEIN"/>
    <property type="match status" value="1"/>
</dbReference>
<dbReference type="AlphaFoldDB" id="A0A9W4VU05"/>
<evidence type="ECO:0000313" key="6">
    <source>
        <dbReference type="EMBL" id="CAH9055352.1"/>
    </source>
</evidence>
<dbReference type="InterPro" id="IPR003961">
    <property type="entry name" value="FN3_dom"/>
</dbReference>
<keyword evidence="4" id="KW-0732">Signal</keyword>
<dbReference type="SUPFAM" id="SSF53187">
    <property type="entry name" value="Zn-dependent exopeptidases"/>
    <property type="match status" value="1"/>
</dbReference>
<keyword evidence="3" id="KW-0378">Hydrolase</keyword>
<evidence type="ECO:0000256" key="3">
    <source>
        <dbReference type="ARBA" id="ARBA00023049"/>
    </source>
</evidence>
<gene>
    <name evidence="6" type="ORF">PSEHALCIP103_01221</name>
</gene>
<dbReference type="GO" id="GO:0005576">
    <property type="term" value="C:extracellular region"/>
    <property type="evidence" value="ECO:0007669"/>
    <property type="project" value="UniProtKB-SubCell"/>
</dbReference>
<keyword evidence="7" id="KW-1185">Reference proteome</keyword>
<dbReference type="Gene3D" id="3.40.630.10">
    <property type="entry name" value="Zn peptidases"/>
    <property type="match status" value="1"/>
</dbReference>